<dbReference type="GO" id="GO:0006508">
    <property type="term" value="P:proteolysis"/>
    <property type="evidence" value="ECO:0007669"/>
    <property type="project" value="UniProtKB-KW"/>
</dbReference>
<dbReference type="PANTHER" id="PTHR43806:SF11">
    <property type="entry name" value="CEREVISIN-RELATED"/>
    <property type="match status" value="1"/>
</dbReference>
<dbReference type="PROSITE" id="PS51892">
    <property type="entry name" value="SUBTILASE"/>
    <property type="match status" value="1"/>
</dbReference>
<sequence length="298" mass="31943">MDAVEACVTAGAKVVSMSLGGSGFSQFADQQYKDHYDNDGVLFIAAAGNGGVGSYLYPASYKYVMSVAAVDSDKNKASFSQFNDQVEIAAPGVSVLSTLPDDEYAYWSGTSMATPHVAGVAALVWSHFPDCSNKQIREALIASAQDLGDVGCDNDYGFGLVEARAAYDYLSNRGCGFPVGDTLGGCNQCMECTSTPTSSPTPFVCPGSEKRFKLSLVTDKYGSETSWKVTSPTGGDVISRSGYARYTTYTERHCIQSDACTFEISDSYGDGKLIELNSFVYMYKLFLNSFAYVSVCIT</sequence>
<comment type="caution">
    <text evidence="7">Lacks conserved residue(s) required for the propagation of feature annotation.</text>
</comment>
<evidence type="ECO:0000313" key="9">
    <source>
        <dbReference type="EMBL" id="CAD9315518.1"/>
    </source>
</evidence>
<evidence type="ECO:0000256" key="7">
    <source>
        <dbReference type="PROSITE-ProRule" id="PRU01240"/>
    </source>
</evidence>
<keyword evidence="2" id="KW-0645">Protease</keyword>
<evidence type="ECO:0000259" key="8">
    <source>
        <dbReference type="Pfam" id="PF00082"/>
    </source>
</evidence>
<organism evidence="9">
    <name type="scientific">Ditylum brightwellii</name>
    <dbReference type="NCBI Taxonomy" id="49249"/>
    <lineage>
        <taxon>Eukaryota</taxon>
        <taxon>Sar</taxon>
        <taxon>Stramenopiles</taxon>
        <taxon>Ochrophyta</taxon>
        <taxon>Bacillariophyta</taxon>
        <taxon>Mediophyceae</taxon>
        <taxon>Lithodesmiophycidae</taxon>
        <taxon>Lithodesmiales</taxon>
        <taxon>Lithodesmiaceae</taxon>
        <taxon>Ditylum</taxon>
    </lineage>
</organism>
<evidence type="ECO:0000256" key="1">
    <source>
        <dbReference type="ARBA" id="ARBA00011073"/>
    </source>
</evidence>
<dbReference type="AlphaFoldDB" id="A0A7S1YPQ0"/>
<dbReference type="PANTHER" id="PTHR43806">
    <property type="entry name" value="PEPTIDASE S8"/>
    <property type="match status" value="1"/>
</dbReference>
<comment type="catalytic activity">
    <reaction evidence="5">
        <text>Hydrolysis of proteins with broad specificity for peptide bonds, and a preference for a large uncharged residue in P1. Hydrolyzes peptide amides.</text>
        <dbReference type="EC" id="3.4.21.62"/>
    </reaction>
</comment>
<dbReference type="InterPro" id="IPR000209">
    <property type="entry name" value="Peptidase_S8/S53_dom"/>
</dbReference>
<accession>A0A7S1YPQ0</accession>
<dbReference type="Gene3D" id="3.40.50.200">
    <property type="entry name" value="Peptidase S8/S53 domain"/>
    <property type="match status" value="1"/>
</dbReference>
<evidence type="ECO:0000256" key="6">
    <source>
        <dbReference type="ARBA" id="ARBA00023619"/>
    </source>
</evidence>
<dbReference type="InterPro" id="IPR023828">
    <property type="entry name" value="Peptidase_S8_Ser-AS"/>
</dbReference>
<keyword evidence="3" id="KW-0378">Hydrolase</keyword>
<dbReference type="Pfam" id="PF00082">
    <property type="entry name" value="Peptidase_S8"/>
    <property type="match status" value="1"/>
</dbReference>
<comment type="similarity">
    <text evidence="1 7">Belongs to the peptidase S8 family.</text>
</comment>
<feature type="domain" description="Peptidase S8/S53" evidence="8">
    <location>
        <begin position="3"/>
        <end position="159"/>
    </location>
</feature>
<dbReference type="GO" id="GO:0004252">
    <property type="term" value="F:serine-type endopeptidase activity"/>
    <property type="evidence" value="ECO:0007669"/>
    <property type="project" value="UniProtKB-EC"/>
</dbReference>
<keyword evidence="4" id="KW-0720">Serine protease</keyword>
<gene>
    <name evidence="9" type="ORF">DBRI1063_LOCUS1925</name>
</gene>
<name>A0A7S1YPQ0_9STRA</name>
<dbReference type="InterPro" id="IPR050131">
    <property type="entry name" value="Peptidase_S8_subtilisin-like"/>
</dbReference>
<dbReference type="EC" id="3.4.21.62" evidence="6"/>
<dbReference type="EMBL" id="HBGN01002882">
    <property type="protein sequence ID" value="CAD9315518.1"/>
    <property type="molecule type" value="Transcribed_RNA"/>
</dbReference>
<dbReference type="InterPro" id="IPR036852">
    <property type="entry name" value="Peptidase_S8/S53_dom_sf"/>
</dbReference>
<reference evidence="9" key="1">
    <citation type="submission" date="2021-01" db="EMBL/GenBank/DDBJ databases">
        <authorList>
            <person name="Corre E."/>
            <person name="Pelletier E."/>
            <person name="Niang G."/>
            <person name="Scheremetjew M."/>
            <person name="Finn R."/>
            <person name="Kale V."/>
            <person name="Holt S."/>
            <person name="Cochrane G."/>
            <person name="Meng A."/>
            <person name="Brown T."/>
            <person name="Cohen L."/>
        </authorList>
    </citation>
    <scope>NUCLEOTIDE SEQUENCE</scope>
    <source>
        <strain evidence="9">Pop2</strain>
    </source>
</reference>
<protein>
    <recommendedName>
        <fullName evidence="6">subtilisin</fullName>
        <ecNumber evidence="6">3.4.21.62</ecNumber>
    </recommendedName>
</protein>
<evidence type="ECO:0000256" key="2">
    <source>
        <dbReference type="ARBA" id="ARBA00022670"/>
    </source>
</evidence>
<dbReference type="GO" id="GO:0005615">
    <property type="term" value="C:extracellular space"/>
    <property type="evidence" value="ECO:0007669"/>
    <property type="project" value="TreeGrafter"/>
</dbReference>
<evidence type="ECO:0000256" key="5">
    <source>
        <dbReference type="ARBA" id="ARBA00023529"/>
    </source>
</evidence>
<evidence type="ECO:0000256" key="4">
    <source>
        <dbReference type="ARBA" id="ARBA00022825"/>
    </source>
</evidence>
<proteinExistence type="inferred from homology"/>
<dbReference type="SUPFAM" id="SSF52743">
    <property type="entry name" value="Subtilisin-like"/>
    <property type="match status" value="1"/>
</dbReference>
<dbReference type="PROSITE" id="PS00138">
    <property type="entry name" value="SUBTILASE_SER"/>
    <property type="match status" value="1"/>
</dbReference>
<evidence type="ECO:0000256" key="3">
    <source>
        <dbReference type="ARBA" id="ARBA00022801"/>
    </source>
</evidence>